<dbReference type="Pfam" id="PF02181">
    <property type="entry name" value="FH2"/>
    <property type="match status" value="1"/>
</dbReference>
<dbReference type="PANTHER" id="PTHR45733">
    <property type="entry name" value="FORMIN-J"/>
    <property type="match status" value="1"/>
</dbReference>
<sequence>MLFLPPNNDLLSRVDSGQRRLSISQGSVSTATSSALSPIPIPNNNSANIINNSHNNNNEQKQQQKISNKTITIPTIIDAPPPDWSSKFSSLFSFVKKKSNYELEIDALKDSMIFIRPISGEEGILVHRLDKSKKYIHSLAELDIGYIYLTERDTPIIRQNQHEVTFANKIIIQCKSYKKFSIKGILQSDVTTTALEAFTKRKMTQGMLFLEEDGQLCRIFYRISDLVLNTIYANHDDTVMLQRLPNNEVRSRMKIDWEWKNPTDPSQQANENDENNKNAINSLGSVLGRFKSRMSIKSNLNPNTPIINAIKEQSTSGATPVNSNASSSSNGAEPISNDSNLSGGDQPSNIPAPPPPPAPPAPPPPPPPGTKSGAGLKLKKQVKKEKKMRQLHWNVIPKEKLKESFWDSLSPVKSNDRDQSLVEQWFSLSPPPKQQITREKSVKTLTTVNLLDLRRANNACILLSQFKLSFSDIKEAILTYDETKLSIEQLIALDAMLPITDEETAQLSSFTGDRSTLGLAERFFMEMMGIDRLKQRIQTFLFKAEVIQMMRELTGQFQILAAAIEQVKSSSRFRQMLKVILHVGSILNRGQTYLHGKGFRLDSLAKLSETKSRDEKHTVIDFVERYVRDNKPELLNFYEDLSLLESSSINISLDTLIDDVEQINLKFKQVDQEISGEGVDPNYRALMKPFYDTQYQVYQQLQELSASTLKQFTECVTFFGEDNTITTKDFFSNIFNFSQSFKKVVAQRNQQLAREEQKEKKKQLKEQQAKENELQQQQQQAQLQEDEILSKVEELTINDNESENDNTINN</sequence>
<feature type="compositionally biased region" description="Basic residues" evidence="4">
    <location>
        <begin position="377"/>
        <end position="388"/>
    </location>
</feature>
<dbReference type="AlphaFoldDB" id="D3AYD2"/>
<accession>D3AYD2</accession>
<gene>
    <name evidence="6" type="primary">forI</name>
    <name evidence="6" type="ORF">PPL_01192</name>
</gene>
<evidence type="ECO:0000256" key="3">
    <source>
        <dbReference type="ARBA" id="ARBA00023203"/>
    </source>
</evidence>
<dbReference type="Proteomes" id="UP000001396">
    <property type="component" value="Unassembled WGS sequence"/>
</dbReference>
<evidence type="ECO:0000256" key="1">
    <source>
        <dbReference type="ARBA" id="ARBA00008214"/>
    </source>
</evidence>
<evidence type="ECO:0000256" key="2">
    <source>
        <dbReference type="ARBA" id="ARBA00023054"/>
    </source>
</evidence>
<evidence type="ECO:0000256" key="4">
    <source>
        <dbReference type="SAM" id="MobiDB-lite"/>
    </source>
</evidence>
<evidence type="ECO:0000259" key="5">
    <source>
        <dbReference type="PROSITE" id="PS51444"/>
    </source>
</evidence>
<reference evidence="6 7" key="1">
    <citation type="journal article" date="2011" name="Genome Res.">
        <title>Phylogeny-wide analysis of social amoeba genomes highlights ancient origins for complex intercellular communication.</title>
        <authorList>
            <person name="Heidel A.J."/>
            <person name="Lawal H.M."/>
            <person name="Felder M."/>
            <person name="Schilde C."/>
            <person name="Helps N.R."/>
            <person name="Tunggal B."/>
            <person name="Rivero F."/>
            <person name="John U."/>
            <person name="Schleicher M."/>
            <person name="Eichinger L."/>
            <person name="Platzer M."/>
            <person name="Noegel A.A."/>
            <person name="Schaap P."/>
            <person name="Gloeckner G."/>
        </authorList>
    </citation>
    <scope>NUCLEOTIDE SEQUENCE [LARGE SCALE GENOMIC DNA]</scope>
    <source>
        <strain evidence="7">ATCC 26659 / Pp 5 / PN500</strain>
    </source>
</reference>
<dbReference type="STRING" id="670386.D3AYD2"/>
<dbReference type="EMBL" id="ADBJ01000004">
    <property type="protein sequence ID" value="EFA85959.1"/>
    <property type="molecule type" value="Genomic_DNA"/>
</dbReference>
<dbReference type="InterPro" id="IPR051144">
    <property type="entry name" value="Formin_homology_domain"/>
</dbReference>
<comment type="caution">
    <text evidence="6">The sequence shown here is derived from an EMBL/GenBank/DDBJ whole genome shotgun (WGS) entry which is preliminary data.</text>
</comment>
<dbReference type="GeneID" id="31356722"/>
<protein>
    <submittedName>
        <fullName evidence="6">Formin domain-containing protein</fullName>
    </submittedName>
</protein>
<evidence type="ECO:0000313" key="6">
    <source>
        <dbReference type="EMBL" id="EFA85959.1"/>
    </source>
</evidence>
<dbReference type="PROSITE" id="PS51444">
    <property type="entry name" value="FH2"/>
    <property type="match status" value="1"/>
</dbReference>
<feature type="domain" description="FH2" evidence="5">
    <location>
        <begin position="378"/>
        <end position="767"/>
    </location>
</feature>
<dbReference type="SMART" id="SM00498">
    <property type="entry name" value="FH2"/>
    <property type="match status" value="1"/>
</dbReference>
<keyword evidence="3" id="KW-0009">Actin-binding</keyword>
<keyword evidence="2" id="KW-0175">Coiled coil</keyword>
<dbReference type="SUPFAM" id="SSF101447">
    <property type="entry name" value="Formin homology 2 domain (FH2 domain)"/>
    <property type="match status" value="1"/>
</dbReference>
<dbReference type="RefSeq" id="XP_020438065.1">
    <property type="nucleotide sequence ID" value="XM_020572207.1"/>
</dbReference>
<proteinExistence type="inferred from homology"/>
<dbReference type="OMA" id="ANNACIL"/>
<dbReference type="PANTHER" id="PTHR45733:SF3">
    <property type="entry name" value="FORMIN-I"/>
    <property type="match status" value="1"/>
</dbReference>
<name>D3AYD2_HETP5</name>
<feature type="region of interest" description="Disordered" evidence="4">
    <location>
        <begin position="756"/>
        <end position="782"/>
    </location>
</feature>
<feature type="region of interest" description="Disordered" evidence="4">
    <location>
        <begin position="258"/>
        <end position="280"/>
    </location>
</feature>
<dbReference type="Gene3D" id="1.20.58.2220">
    <property type="entry name" value="Formin, FH2 domain"/>
    <property type="match status" value="1"/>
</dbReference>
<feature type="compositionally biased region" description="Polar residues" evidence="4">
    <location>
        <begin position="336"/>
        <end position="349"/>
    </location>
</feature>
<evidence type="ECO:0000313" key="7">
    <source>
        <dbReference type="Proteomes" id="UP000001396"/>
    </source>
</evidence>
<feature type="region of interest" description="Disordered" evidence="4">
    <location>
        <begin position="313"/>
        <end position="388"/>
    </location>
</feature>
<dbReference type="FunCoup" id="D3AYD2">
    <property type="interactions" value="805"/>
</dbReference>
<dbReference type="GO" id="GO:0003779">
    <property type="term" value="F:actin binding"/>
    <property type="evidence" value="ECO:0007669"/>
    <property type="project" value="UniProtKB-KW"/>
</dbReference>
<dbReference type="InterPro" id="IPR042201">
    <property type="entry name" value="FH2_Formin_sf"/>
</dbReference>
<feature type="compositionally biased region" description="Basic and acidic residues" evidence="4">
    <location>
        <begin position="756"/>
        <end position="773"/>
    </location>
</feature>
<keyword evidence="7" id="KW-1185">Reference proteome</keyword>
<comment type="similarity">
    <text evidence="1">Belongs to the formin homology family. Diaphanous subfamily.</text>
</comment>
<dbReference type="InterPro" id="IPR015425">
    <property type="entry name" value="FH2_Formin"/>
</dbReference>
<organism evidence="6 7">
    <name type="scientific">Heterostelium pallidum (strain ATCC 26659 / Pp 5 / PN500)</name>
    <name type="common">Cellular slime mold</name>
    <name type="synonym">Polysphondylium pallidum</name>
    <dbReference type="NCBI Taxonomy" id="670386"/>
    <lineage>
        <taxon>Eukaryota</taxon>
        <taxon>Amoebozoa</taxon>
        <taxon>Evosea</taxon>
        <taxon>Eumycetozoa</taxon>
        <taxon>Dictyostelia</taxon>
        <taxon>Acytosteliales</taxon>
        <taxon>Acytosteliaceae</taxon>
        <taxon>Heterostelium</taxon>
    </lineage>
</organism>
<feature type="compositionally biased region" description="Pro residues" evidence="4">
    <location>
        <begin position="350"/>
        <end position="369"/>
    </location>
</feature>
<dbReference type="InParanoid" id="D3AYD2"/>